<organism evidence="7 8">
    <name type="scientific">Enterovibrio qingdaonensis</name>
    <dbReference type="NCBI Taxonomy" id="2899818"/>
    <lineage>
        <taxon>Bacteria</taxon>
        <taxon>Pseudomonadati</taxon>
        <taxon>Pseudomonadota</taxon>
        <taxon>Gammaproteobacteria</taxon>
        <taxon>Vibrionales</taxon>
        <taxon>Vibrionaceae</taxon>
        <taxon>Enterovibrio</taxon>
    </lineage>
</organism>
<feature type="transmembrane region" description="Helical" evidence="6">
    <location>
        <begin position="114"/>
        <end position="136"/>
    </location>
</feature>
<dbReference type="PANTHER" id="PTHR30086:SF20">
    <property type="entry name" value="ARGININE EXPORTER PROTEIN ARGO-RELATED"/>
    <property type="match status" value="1"/>
</dbReference>
<keyword evidence="3 6" id="KW-0812">Transmembrane</keyword>
<feature type="transmembrane region" description="Helical" evidence="6">
    <location>
        <begin position="72"/>
        <end position="93"/>
    </location>
</feature>
<protein>
    <submittedName>
        <fullName evidence="7">LysE family translocator</fullName>
    </submittedName>
</protein>
<evidence type="ECO:0000256" key="4">
    <source>
        <dbReference type="ARBA" id="ARBA00022989"/>
    </source>
</evidence>
<dbReference type="Pfam" id="PF01810">
    <property type="entry name" value="LysE"/>
    <property type="match status" value="1"/>
</dbReference>
<feature type="transmembrane region" description="Helical" evidence="6">
    <location>
        <begin position="6"/>
        <end position="30"/>
    </location>
</feature>
<feature type="transmembrane region" description="Helical" evidence="6">
    <location>
        <begin position="189"/>
        <end position="207"/>
    </location>
</feature>
<dbReference type="EMBL" id="JAJUBB010000012">
    <property type="protein sequence ID" value="MDD1782727.1"/>
    <property type="molecule type" value="Genomic_DNA"/>
</dbReference>
<evidence type="ECO:0000256" key="5">
    <source>
        <dbReference type="ARBA" id="ARBA00023136"/>
    </source>
</evidence>
<evidence type="ECO:0000256" key="1">
    <source>
        <dbReference type="ARBA" id="ARBA00004651"/>
    </source>
</evidence>
<comment type="caution">
    <text evidence="7">The sequence shown here is derived from an EMBL/GenBank/DDBJ whole genome shotgun (WGS) entry which is preliminary data.</text>
</comment>
<evidence type="ECO:0000313" key="8">
    <source>
        <dbReference type="Proteomes" id="UP001149821"/>
    </source>
</evidence>
<accession>A0ABT5QP13</accession>
<evidence type="ECO:0000256" key="3">
    <source>
        <dbReference type="ARBA" id="ARBA00022692"/>
    </source>
</evidence>
<keyword evidence="2" id="KW-1003">Cell membrane</keyword>
<proteinExistence type="predicted"/>
<evidence type="ECO:0000256" key="6">
    <source>
        <dbReference type="SAM" id="Phobius"/>
    </source>
</evidence>
<reference evidence="7" key="1">
    <citation type="submission" date="2021-12" db="EMBL/GenBank/DDBJ databases">
        <title>Enterovibrio ZSDZ35 sp. nov. and Enterovibrio ZSDZ42 sp. nov., isolated from coastal seawater in Qingdao.</title>
        <authorList>
            <person name="Zhang P."/>
        </authorList>
    </citation>
    <scope>NUCLEOTIDE SEQUENCE</scope>
    <source>
        <strain evidence="7">ZSDZ35</strain>
    </source>
</reference>
<sequence length="211" mass="22638">MFGIENLWLFVLSGILLNLVPGPDSLLIAGRAATQGFKAGSAAALGIGSGTLIHITAAALGFSAVLATSATAFTVVKIIGGLYLMYMAFSMICASQSPDTSDRKPVKQVPLRKIYYQGLITNVFNPKIAVFFLAFVPQFISPESDNKALAFFVLGLVFNFNGMIWCHIIAWASSSISKKVVLSKRFKMWLSRATAGLFGAFGVRLLVSTQS</sequence>
<keyword evidence="5 6" id="KW-0472">Membrane</keyword>
<feature type="transmembrane region" description="Helical" evidence="6">
    <location>
        <begin position="42"/>
        <end position="66"/>
    </location>
</feature>
<evidence type="ECO:0000256" key="2">
    <source>
        <dbReference type="ARBA" id="ARBA00022475"/>
    </source>
</evidence>
<dbReference type="Proteomes" id="UP001149821">
    <property type="component" value="Unassembled WGS sequence"/>
</dbReference>
<dbReference type="InterPro" id="IPR001123">
    <property type="entry name" value="LeuE-type"/>
</dbReference>
<keyword evidence="4 6" id="KW-1133">Transmembrane helix</keyword>
<feature type="transmembrane region" description="Helical" evidence="6">
    <location>
        <begin position="148"/>
        <end position="168"/>
    </location>
</feature>
<dbReference type="PANTHER" id="PTHR30086">
    <property type="entry name" value="ARGININE EXPORTER PROTEIN ARGO"/>
    <property type="match status" value="1"/>
</dbReference>
<dbReference type="PIRSF" id="PIRSF006324">
    <property type="entry name" value="LeuE"/>
    <property type="match status" value="1"/>
</dbReference>
<comment type="subcellular location">
    <subcellularLocation>
        <location evidence="1">Cell membrane</location>
        <topology evidence="1">Multi-pass membrane protein</topology>
    </subcellularLocation>
</comment>
<keyword evidence="8" id="KW-1185">Reference proteome</keyword>
<evidence type="ECO:0000313" key="7">
    <source>
        <dbReference type="EMBL" id="MDD1782727.1"/>
    </source>
</evidence>
<gene>
    <name evidence="7" type="ORF">LRP49_16260</name>
</gene>
<name>A0ABT5QP13_9GAMM</name>
<dbReference type="RefSeq" id="WP_274143363.1">
    <property type="nucleotide sequence ID" value="NZ_JAJUBB010000012.1"/>
</dbReference>